<accession>A0A4Y9INX2</accession>
<evidence type="ECO:0000313" key="3">
    <source>
        <dbReference type="EMBL" id="TFU90257.1"/>
    </source>
</evidence>
<name>A0A4Y9INX2_9BACT</name>
<reference evidence="3 4" key="1">
    <citation type="submission" date="2019-03" db="EMBL/GenBank/DDBJ databases">
        <title>Diversity of the mouse oral microbiome.</title>
        <authorList>
            <person name="Joseph S."/>
            <person name="Aduse-Opoku J."/>
            <person name="Curtis M."/>
            <person name="Wade W."/>
            <person name="Hashim A."/>
        </authorList>
    </citation>
    <scope>NUCLEOTIDE SEQUENCE [LARGE SCALE GENOMIC DNA]</scope>
    <source>
        <strain evidence="3 4">P11</strain>
    </source>
</reference>
<keyword evidence="1" id="KW-1133">Transmembrane helix</keyword>
<dbReference type="AlphaFoldDB" id="A0A4Y9INX2"/>
<dbReference type="SUPFAM" id="SSF53300">
    <property type="entry name" value="vWA-like"/>
    <property type="match status" value="1"/>
</dbReference>
<evidence type="ECO:0000256" key="1">
    <source>
        <dbReference type="SAM" id="Phobius"/>
    </source>
</evidence>
<dbReference type="InterPro" id="IPR002881">
    <property type="entry name" value="DUF58"/>
</dbReference>
<feature type="transmembrane region" description="Helical" evidence="1">
    <location>
        <begin position="21"/>
        <end position="41"/>
    </location>
</feature>
<keyword evidence="1" id="KW-0472">Membrane</keyword>
<dbReference type="PANTHER" id="PTHR33608:SF3">
    <property type="entry name" value="SLR2013 PROTEIN"/>
    <property type="match status" value="1"/>
</dbReference>
<dbReference type="Pfam" id="PF01882">
    <property type="entry name" value="DUF58"/>
    <property type="match status" value="1"/>
</dbReference>
<dbReference type="OrthoDB" id="845740at2"/>
<gene>
    <name evidence="3" type="ORF">E4T88_09625</name>
</gene>
<proteinExistence type="predicted"/>
<comment type="caution">
    <text evidence="3">The sequence shown here is derived from an EMBL/GenBank/DDBJ whole genome shotgun (WGS) entry which is preliminary data.</text>
</comment>
<dbReference type="EMBL" id="SPPK01000002">
    <property type="protein sequence ID" value="TFU90257.1"/>
    <property type="molecule type" value="Genomic_DNA"/>
</dbReference>
<dbReference type="Proteomes" id="UP000298285">
    <property type="component" value="Unassembled WGS sequence"/>
</dbReference>
<evidence type="ECO:0000313" key="4">
    <source>
        <dbReference type="Proteomes" id="UP000298285"/>
    </source>
</evidence>
<feature type="transmembrane region" description="Helical" evidence="1">
    <location>
        <begin position="47"/>
        <end position="68"/>
    </location>
</feature>
<dbReference type="InterPro" id="IPR036465">
    <property type="entry name" value="vWFA_dom_sf"/>
</dbReference>
<evidence type="ECO:0000259" key="2">
    <source>
        <dbReference type="Pfam" id="PF01882"/>
    </source>
</evidence>
<organism evidence="3 4">
    <name type="scientific">Dysgonomonas mossii</name>
    <dbReference type="NCBI Taxonomy" id="163665"/>
    <lineage>
        <taxon>Bacteria</taxon>
        <taxon>Pseudomonadati</taxon>
        <taxon>Bacteroidota</taxon>
        <taxon>Bacteroidia</taxon>
        <taxon>Bacteroidales</taxon>
        <taxon>Dysgonomonadaceae</taxon>
        <taxon>Dysgonomonas</taxon>
    </lineage>
</organism>
<keyword evidence="1" id="KW-0812">Transmembrane</keyword>
<dbReference type="RefSeq" id="WP_135105222.1">
    <property type="nucleotide sequence ID" value="NZ_JADGKW010000002.1"/>
</dbReference>
<dbReference type="PANTHER" id="PTHR33608">
    <property type="entry name" value="BLL2464 PROTEIN"/>
    <property type="match status" value="1"/>
</dbReference>
<sequence>MSIDRQSGSSPIKWFFKSFYLSNRFFFTLALCVLGYFVSYIFEASLFIMTVVMSVLAVFLLLDTFSLYRQTRGIQAFRNCPERLSNGDVNTISLSVSNKYPFRVAIKIIEEVPFQFQKRDLTFSTSIGVRKSEVLYYDLRPTERGVYQFGAINVYVAGLFGFVTRRYIFDENKDVAVYPSFLEMHKYELLAASHRLTDYGIKKIRRIGHATEFDQIKHYVLGDDPRTINYKATARMSQLMVNTYQEEKSQPVYCLIDKGRTMKMPFNGLTLLDYAINTTLMVSTTALNKGDKAGLITFSKNVDEILPADRQRRQRVKILETLYAQKTDFKESDYERLYATVRRKLSQRSLIVLFTNFETVNGMRRQLKYLSHMAKDHLVLVAFFLNSEFNEVLESSPAGLEDIFRKGMAEKLWNDKYLIVKELNRYGIHTILSKPENLTIDSINKYLEFKSRGLI</sequence>
<protein>
    <submittedName>
        <fullName evidence="3">DUF58 domain-containing protein</fullName>
    </submittedName>
</protein>
<feature type="domain" description="DUF58" evidence="2">
    <location>
        <begin position="216"/>
        <end position="372"/>
    </location>
</feature>